<evidence type="ECO:0000259" key="2">
    <source>
        <dbReference type="SMART" id="SM00822"/>
    </source>
</evidence>
<dbReference type="Proteomes" id="UP001500957">
    <property type="component" value="Unassembled WGS sequence"/>
</dbReference>
<dbReference type="PROSITE" id="PS00061">
    <property type="entry name" value="ADH_SHORT"/>
    <property type="match status" value="1"/>
</dbReference>
<dbReference type="SUPFAM" id="SSF51735">
    <property type="entry name" value="NAD(P)-binding Rossmann-fold domains"/>
    <property type="match status" value="1"/>
</dbReference>
<accession>A0ABN1GYF6</accession>
<reference evidence="3 4" key="1">
    <citation type="journal article" date="2019" name="Int. J. Syst. Evol. Microbiol.">
        <title>The Global Catalogue of Microorganisms (GCM) 10K type strain sequencing project: providing services to taxonomists for standard genome sequencing and annotation.</title>
        <authorList>
            <consortium name="The Broad Institute Genomics Platform"/>
            <consortium name="The Broad Institute Genome Sequencing Center for Infectious Disease"/>
            <person name="Wu L."/>
            <person name="Ma J."/>
        </authorList>
    </citation>
    <scope>NUCLEOTIDE SEQUENCE [LARGE SCALE GENOMIC DNA]</scope>
    <source>
        <strain evidence="3 4">JCM 10671</strain>
    </source>
</reference>
<gene>
    <name evidence="3" type="ORF">GCM10009547_28340</name>
</gene>
<dbReference type="InterPro" id="IPR036291">
    <property type="entry name" value="NAD(P)-bd_dom_sf"/>
</dbReference>
<evidence type="ECO:0000313" key="4">
    <source>
        <dbReference type="Proteomes" id="UP001500957"/>
    </source>
</evidence>
<dbReference type="NCBIfam" id="NF005559">
    <property type="entry name" value="PRK07231.1"/>
    <property type="match status" value="1"/>
</dbReference>
<evidence type="ECO:0000313" key="3">
    <source>
        <dbReference type="EMBL" id="GAA0623595.1"/>
    </source>
</evidence>
<dbReference type="EMBL" id="BAAAHE010000023">
    <property type="protein sequence ID" value="GAA0623595.1"/>
    <property type="molecule type" value="Genomic_DNA"/>
</dbReference>
<dbReference type="PRINTS" id="PR00080">
    <property type="entry name" value="SDRFAMILY"/>
</dbReference>
<feature type="domain" description="Ketoreductase" evidence="2">
    <location>
        <begin position="18"/>
        <end position="187"/>
    </location>
</feature>
<evidence type="ECO:0000256" key="1">
    <source>
        <dbReference type="ARBA" id="ARBA00006484"/>
    </source>
</evidence>
<organism evidence="3 4">
    <name type="scientific">Sporichthya brevicatena</name>
    <dbReference type="NCBI Taxonomy" id="171442"/>
    <lineage>
        <taxon>Bacteria</taxon>
        <taxon>Bacillati</taxon>
        <taxon>Actinomycetota</taxon>
        <taxon>Actinomycetes</taxon>
        <taxon>Sporichthyales</taxon>
        <taxon>Sporichthyaceae</taxon>
        <taxon>Sporichthya</taxon>
    </lineage>
</organism>
<dbReference type="InterPro" id="IPR020904">
    <property type="entry name" value="Sc_DH/Rdtase_CS"/>
</dbReference>
<comment type="caution">
    <text evidence="3">The sequence shown here is derived from an EMBL/GenBank/DDBJ whole genome shotgun (WGS) entry which is preliminary data.</text>
</comment>
<dbReference type="PRINTS" id="PR00081">
    <property type="entry name" value="GDHRDH"/>
</dbReference>
<dbReference type="Pfam" id="PF13561">
    <property type="entry name" value="adh_short_C2"/>
    <property type="match status" value="1"/>
</dbReference>
<protein>
    <submittedName>
        <fullName evidence="3">3-oxoacyl-ACP reductase FabG</fullName>
    </submittedName>
</protein>
<dbReference type="InterPro" id="IPR002347">
    <property type="entry name" value="SDR_fam"/>
</dbReference>
<name>A0ABN1GYF6_9ACTN</name>
<dbReference type="InterPro" id="IPR057326">
    <property type="entry name" value="KR_dom"/>
</dbReference>
<proteinExistence type="inferred from homology"/>
<dbReference type="PANTHER" id="PTHR42760">
    <property type="entry name" value="SHORT-CHAIN DEHYDROGENASES/REDUCTASES FAMILY MEMBER"/>
    <property type="match status" value="1"/>
</dbReference>
<keyword evidence="4" id="KW-1185">Reference proteome</keyword>
<dbReference type="RefSeq" id="WP_344605813.1">
    <property type="nucleotide sequence ID" value="NZ_BAAAHE010000023.1"/>
</dbReference>
<dbReference type="SMART" id="SM00822">
    <property type="entry name" value="PKS_KR"/>
    <property type="match status" value="1"/>
</dbReference>
<sequence length="260" mass="27213">MSSAAMSNPEPAGRLVGRRILVTGGGRGIGRAIALALAAEGADLGLVSRSLPDLEVAAKEVRALGRTAVVATMDVTDPDSVEHATDQVVAELGGIDVLVNNSGVITASRLLDTSVAEWDRVMDTNLRGTFLVCRAAGRHLVAQEHGKVINVASHFGLMAASGFSAYCASKAGILHFTKVLALEWARHNVQVNAIAPGYVATDLNTDLREDEARTARIVSRIPARRMAEPREIGPLAVLLASPDSDFMTGSVLVVDGGEAT</sequence>
<comment type="similarity">
    <text evidence="1">Belongs to the short-chain dehydrogenases/reductases (SDR) family.</text>
</comment>
<dbReference type="Gene3D" id="3.40.50.720">
    <property type="entry name" value="NAD(P)-binding Rossmann-like Domain"/>
    <property type="match status" value="1"/>
</dbReference>